<keyword evidence="2" id="KW-0472">Membrane</keyword>
<feature type="transmembrane region" description="Helical" evidence="2">
    <location>
        <begin position="167"/>
        <end position="187"/>
    </location>
</feature>
<proteinExistence type="predicted"/>
<keyword evidence="2" id="KW-0812">Transmembrane</keyword>
<reference evidence="3" key="1">
    <citation type="submission" date="2019-09" db="EMBL/GenBank/DDBJ databases">
        <authorList>
            <person name="Needham M D."/>
        </authorList>
    </citation>
    <scope>NUCLEOTIDE SEQUENCE</scope>
</reference>
<dbReference type="EMBL" id="CABVLZ010000003">
    <property type="protein sequence ID" value="VVU95091.1"/>
    <property type="molecule type" value="Genomic_DNA"/>
</dbReference>
<accession>A0A5E8CIP7</accession>
<sequence>MGSSSSASNYSDTNQTQQQQTQSNTTSVNNINNSKLANIAQKCGITDSEVQYKINNNQFQSASNNLVITGNDNVVDHVNQALTTTFGNLLSEQNINCMQSSIVDFGATEAAQNPGDVSGGNATGGDAEAKAETAQKASAAACNSSSGLFGVGGCAGSNAGTGKGGGGGSAIIIILVIVAVIIAFGFIGSAMSKKNKASQSGTQYN</sequence>
<feature type="region of interest" description="Disordered" evidence="1">
    <location>
        <begin position="1"/>
        <end position="29"/>
    </location>
</feature>
<dbReference type="AlphaFoldDB" id="A0A5E8CIP7"/>
<gene>
    <name evidence="3" type="ORF">CPAV1605_816</name>
</gene>
<name>A0A5E8CIP7_9ZZZZ</name>
<evidence type="ECO:0000313" key="3">
    <source>
        <dbReference type="EMBL" id="VVU95091.1"/>
    </source>
</evidence>
<evidence type="ECO:0000256" key="2">
    <source>
        <dbReference type="SAM" id="Phobius"/>
    </source>
</evidence>
<keyword evidence="2" id="KW-1133">Transmembrane helix</keyword>
<protein>
    <submittedName>
        <fullName evidence="3">Uncharacterized protein</fullName>
    </submittedName>
</protein>
<evidence type="ECO:0000256" key="1">
    <source>
        <dbReference type="SAM" id="MobiDB-lite"/>
    </source>
</evidence>
<organism evidence="3">
    <name type="scientific">seawater metagenome</name>
    <dbReference type="NCBI Taxonomy" id="1561972"/>
    <lineage>
        <taxon>unclassified sequences</taxon>
        <taxon>metagenomes</taxon>
        <taxon>ecological metagenomes</taxon>
    </lineage>
</organism>